<gene>
    <name evidence="1" type="ORF">STCU_06350</name>
</gene>
<accession>S9U5H5</accession>
<dbReference type="OrthoDB" id="1729737at2759"/>
<evidence type="ECO:0000313" key="1">
    <source>
        <dbReference type="EMBL" id="EPY26042.1"/>
    </source>
</evidence>
<organism evidence="1 2">
    <name type="scientific">Strigomonas culicis</name>
    <dbReference type="NCBI Taxonomy" id="28005"/>
    <lineage>
        <taxon>Eukaryota</taxon>
        <taxon>Discoba</taxon>
        <taxon>Euglenozoa</taxon>
        <taxon>Kinetoplastea</taxon>
        <taxon>Metakinetoplastina</taxon>
        <taxon>Trypanosomatida</taxon>
        <taxon>Trypanosomatidae</taxon>
        <taxon>Strigomonadinae</taxon>
        <taxon>Strigomonas</taxon>
    </lineage>
</organism>
<proteinExistence type="predicted"/>
<evidence type="ECO:0000313" key="2">
    <source>
        <dbReference type="Proteomes" id="UP000015354"/>
    </source>
</evidence>
<dbReference type="InterPro" id="IPR007858">
    <property type="entry name" value="Dpy-30_motif"/>
</dbReference>
<dbReference type="Gene3D" id="1.20.890.10">
    <property type="entry name" value="cAMP-dependent protein kinase regulatory subunit, dimerization-anchoring domain"/>
    <property type="match status" value="1"/>
</dbReference>
<keyword evidence="1" id="KW-0808">Transferase</keyword>
<keyword evidence="1" id="KW-0418">Kinase</keyword>
<dbReference type="AlphaFoldDB" id="S9U5H5"/>
<protein>
    <submittedName>
        <fullName evidence="1">Nucleoside-diphosphate kinase</fullName>
    </submittedName>
</protein>
<keyword evidence="2" id="KW-1185">Reference proteome</keyword>
<dbReference type="Pfam" id="PF05186">
    <property type="entry name" value="Dpy-30"/>
    <property type="match status" value="1"/>
</dbReference>
<dbReference type="Proteomes" id="UP000015354">
    <property type="component" value="Unassembled WGS sequence"/>
</dbReference>
<reference evidence="1 2" key="1">
    <citation type="journal article" date="2013" name="PLoS ONE">
        <title>Predicting the Proteins of Angomonas deanei, Strigomonas culicis and Their Respective Endosymbionts Reveals New Aspects of the Trypanosomatidae Family.</title>
        <authorList>
            <person name="Motta M.C."/>
            <person name="Martins A.C."/>
            <person name="de Souza S.S."/>
            <person name="Catta-Preta C.M."/>
            <person name="Silva R."/>
            <person name="Klein C.C."/>
            <person name="de Almeida L.G."/>
            <person name="de Lima Cunha O."/>
            <person name="Ciapina L.P."/>
            <person name="Brocchi M."/>
            <person name="Colabardini A.C."/>
            <person name="de Araujo Lima B."/>
            <person name="Machado C.R."/>
            <person name="de Almeida Soares C.M."/>
            <person name="Probst C.M."/>
            <person name="de Menezes C.B."/>
            <person name="Thompson C.E."/>
            <person name="Bartholomeu D.C."/>
            <person name="Gradia D.F."/>
            <person name="Pavoni D.P."/>
            <person name="Grisard E.C."/>
            <person name="Fantinatti-Garboggini F."/>
            <person name="Marchini F.K."/>
            <person name="Rodrigues-Luiz G.F."/>
            <person name="Wagner G."/>
            <person name="Goldman G.H."/>
            <person name="Fietto J.L."/>
            <person name="Elias M.C."/>
            <person name="Goldman M.H."/>
            <person name="Sagot M.F."/>
            <person name="Pereira M."/>
            <person name="Stoco P.H."/>
            <person name="de Mendonca-Neto R.P."/>
            <person name="Teixeira S.M."/>
            <person name="Maciel T.E."/>
            <person name="de Oliveira Mendes T.A."/>
            <person name="Urmenyi T.P."/>
            <person name="de Souza W."/>
            <person name="Schenkman S."/>
            <person name="de Vasconcelos A.T."/>
        </authorList>
    </citation>
    <scope>NUCLEOTIDE SEQUENCE [LARGE SCALE GENOMIC DNA]</scope>
</reference>
<comment type="caution">
    <text evidence="1">The sequence shown here is derived from an EMBL/GenBank/DDBJ whole genome shotgun (WGS) entry which is preliminary data.</text>
</comment>
<dbReference type="GO" id="GO:0016301">
    <property type="term" value="F:kinase activity"/>
    <property type="evidence" value="ECO:0007669"/>
    <property type="project" value="UniProtKB-KW"/>
</dbReference>
<dbReference type="EMBL" id="ATMH01006350">
    <property type="protein sequence ID" value="EPY26042.1"/>
    <property type="molecule type" value="Genomic_DNA"/>
</dbReference>
<name>S9U5H5_9TRYP</name>
<sequence>MFFVFFPSSSSPSFSPTLALLRESHTVVRPHRLPPHPPMTDPAKAAPAVGKAPLLLTPVAAQCPALVHYLKYKLYEKGFIIVREAQQLLNPELAEKLSITLDYVPPYLQEPCATTAAIAGPSASDLVGTCYLFVLAREGCHATLLAFLEELLQDAEYTDLLRELAPSSAPAAGAPSADAPDGGRIAAAPLWRNDFVFVNRTAAGARQAVALLFPQMLPEDIPTHVQSREYVQSALKSALLPALTLLAKTKPAEPLRWLAEYLLANKDAAPESLPTDAGQLQ</sequence>